<dbReference type="PANTHER" id="PTHR33221">
    <property type="entry name" value="WINGED HELIX-TURN-HELIX TRANSCRIPTIONAL REGULATOR, RRF2 FAMILY"/>
    <property type="match status" value="1"/>
</dbReference>
<gene>
    <name evidence="2" type="primary">cymR_38</name>
    <name evidence="2" type="ORF">SDC9_151085</name>
</gene>
<dbReference type="NCBIfam" id="TIGR00738">
    <property type="entry name" value="rrf2_super"/>
    <property type="match status" value="1"/>
</dbReference>
<dbReference type="Pfam" id="PF02082">
    <property type="entry name" value="Rrf2"/>
    <property type="match status" value="1"/>
</dbReference>
<dbReference type="InterPro" id="IPR036390">
    <property type="entry name" value="WH_DNA-bd_sf"/>
</dbReference>
<keyword evidence="1" id="KW-0238">DNA-binding</keyword>
<dbReference type="Gene3D" id="1.10.10.10">
    <property type="entry name" value="Winged helix-like DNA-binding domain superfamily/Winged helix DNA-binding domain"/>
    <property type="match status" value="1"/>
</dbReference>
<dbReference type="AlphaFoldDB" id="A0A645EPB1"/>
<comment type="caution">
    <text evidence="2">The sequence shown here is derived from an EMBL/GenBank/DDBJ whole genome shotgun (WGS) entry which is preliminary data.</text>
</comment>
<evidence type="ECO:0000256" key="1">
    <source>
        <dbReference type="ARBA" id="ARBA00023125"/>
    </source>
</evidence>
<dbReference type="PANTHER" id="PTHR33221:SF5">
    <property type="entry name" value="HTH-TYPE TRANSCRIPTIONAL REGULATOR ISCR"/>
    <property type="match status" value="1"/>
</dbReference>
<reference evidence="2" key="1">
    <citation type="submission" date="2019-08" db="EMBL/GenBank/DDBJ databases">
        <authorList>
            <person name="Kucharzyk K."/>
            <person name="Murdoch R.W."/>
            <person name="Higgins S."/>
            <person name="Loffler F."/>
        </authorList>
    </citation>
    <scope>NUCLEOTIDE SEQUENCE</scope>
</reference>
<sequence>MKISTKGRYALRLMIDVALNSNGSNVSLKDISARQNISAKYLEQIIGLLCKIGFLRSTRGSQGGYKLAKEPCEYTVGSILRVTEGNLAPVACLEDEENQCEMCYECATLDFWEGFYDVINQYVDKYTLQDLLDEHQRRNGADYFI</sequence>
<dbReference type="GO" id="GO:0003677">
    <property type="term" value="F:DNA binding"/>
    <property type="evidence" value="ECO:0007669"/>
    <property type="project" value="UniProtKB-KW"/>
</dbReference>
<dbReference type="EMBL" id="VSSQ01049771">
    <property type="protein sequence ID" value="MPN03851.1"/>
    <property type="molecule type" value="Genomic_DNA"/>
</dbReference>
<accession>A0A645EPB1</accession>
<evidence type="ECO:0000313" key="2">
    <source>
        <dbReference type="EMBL" id="MPN03851.1"/>
    </source>
</evidence>
<protein>
    <submittedName>
        <fullName evidence="2">HTH-type transcriptional regulator CymR</fullName>
    </submittedName>
</protein>
<dbReference type="GO" id="GO:0003700">
    <property type="term" value="F:DNA-binding transcription factor activity"/>
    <property type="evidence" value="ECO:0007669"/>
    <property type="project" value="TreeGrafter"/>
</dbReference>
<name>A0A645EPB1_9ZZZZ</name>
<proteinExistence type="predicted"/>
<dbReference type="PROSITE" id="PS51197">
    <property type="entry name" value="HTH_RRF2_2"/>
    <property type="match status" value="1"/>
</dbReference>
<dbReference type="InterPro" id="IPR036388">
    <property type="entry name" value="WH-like_DNA-bd_sf"/>
</dbReference>
<dbReference type="InterPro" id="IPR000944">
    <property type="entry name" value="Tscrpt_reg_Rrf2"/>
</dbReference>
<organism evidence="2">
    <name type="scientific">bioreactor metagenome</name>
    <dbReference type="NCBI Taxonomy" id="1076179"/>
    <lineage>
        <taxon>unclassified sequences</taxon>
        <taxon>metagenomes</taxon>
        <taxon>ecological metagenomes</taxon>
    </lineage>
</organism>
<dbReference type="SUPFAM" id="SSF46785">
    <property type="entry name" value="Winged helix' DNA-binding domain"/>
    <property type="match status" value="1"/>
</dbReference>
<dbReference type="GO" id="GO:0005829">
    <property type="term" value="C:cytosol"/>
    <property type="evidence" value="ECO:0007669"/>
    <property type="project" value="TreeGrafter"/>
</dbReference>